<dbReference type="EMBL" id="CAJNRG010011595">
    <property type="protein sequence ID" value="CAF2133755.1"/>
    <property type="molecule type" value="Genomic_DNA"/>
</dbReference>
<evidence type="ECO:0000313" key="2">
    <source>
        <dbReference type="Proteomes" id="UP000663887"/>
    </source>
</evidence>
<comment type="caution">
    <text evidence="1">The sequence shown here is derived from an EMBL/GenBank/DDBJ whole genome shotgun (WGS) entry which is preliminary data.</text>
</comment>
<dbReference type="AlphaFoldDB" id="A0A816WDE7"/>
<accession>A0A816WDE7</accession>
<evidence type="ECO:0000313" key="1">
    <source>
        <dbReference type="EMBL" id="CAF2133755.1"/>
    </source>
</evidence>
<gene>
    <name evidence="1" type="ORF">XDN619_LOCUS25245</name>
</gene>
<dbReference type="Proteomes" id="UP000663887">
    <property type="component" value="Unassembled WGS sequence"/>
</dbReference>
<name>A0A816WDE7_9BILA</name>
<protein>
    <submittedName>
        <fullName evidence="1">Uncharacterized protein</fullName>
    </submittedName>
</protein>
<organism evidence="1 2">
    <name type="scientific">Rotaria magnacalcarata</name>
    <dbReference type="NCBI Taxonomy" id="392030"/>
    <lineage>
        <taxon>Eukaryota</taxon>
        <taxon>Metazoa</taxon>
        <taxon>Spiralia</taxon>
        <taxon>Gnathifera</taxon>
        <taxon>Rotifera</taxon>
        <taxon>Eurotatoria</taxon>
        <taxon>Bdelloidea</taxon>
        <taxon>Philodinida</taxon>
        <taxon>Philodinidae</taxon>
        <taxon>Rotaria</taxon>
    </lineage>
</organism>
<reference evidence="1" key="1">
    <citation type="submission" date="2021-02" db="EMBL/GenBank/DDBJ databases">
        <authorList>
            <person name="Nowell W R."/>
        </authorList>
    </citation>
    <scope>NUCLEOTIDE SEQUENCE</scope>
</reference>
<proteinExistence type="predicted"/>
<sequence>MDTQIIKKKQQIHLIMQNDVFEVNNEIIFDLYERKNEEKFDQRLRAFVNPTINKIDHNAMMLDMNERMASNIDEQCVKDTNYLYGQGQQNPAYAYTQLPQYQAHIHHIDPSSEDQQNIFNDYDFIRF</sequence>